<organism evidence="1 2">
    <name type="scientific">Actinomadura rubteroloni</name>
    <dbReference type="NCBI Taxonomy" id="1926885"/>
    <lineage>
        <taxon>Bacteria</taxon>
        <taxon>Bacillati</taxon>
        <taxon>Actinomycetota</taxon>
        <taxon>Actinomycetes</taxon>
        <taxon>Streptosporangiales</taxon>
        <taxon>Thermomonosporaceae</taxon>
        <taxon>Actinomadura</taxon>
    </lineage>
</organism>
<evidence type="ECO:0000313" key="1">
    <source>
        <dbReference type="EMBL" id="POM26118.1"/>
    </source>
</evidence>
<dbReference type="AlphaFoldDB" id="A0A2P4UM44"/>
<dbReference type="Gene3D" id="3.40.50.720">
    <property type="entry name" value="NAD(P)-binding Rossmann-like Domain"/>
    <property type="match status" value="1"/>
</dbReference>
<sequence length="233" mass="23801">MPKTIAVLGAGPGLGAATARRFGREGFDVALVGRRPEPLGALVEILDQEGVRAAAFPADLADPAGVPALIDAITGRLGPIDVVEYAPIGSAPPFAPAAGLAAATLRGLMDLHLYTPVEVARAVVPGMVERGDGAFLLAQGVSALEGAPGMSGVGPVMAAARNWVQSLHAELADQGVYAGTLTIGAWIEGSAAQRAAAEHGHGGPVVAPEDLADHYWDLYTKRDRAERIVPARG</sequence>
<dbReference type="EMBL" id="MTBP01000001">
    <property type="protein sequence ID" value="POM26118.1"/>
    <property type="molecule type" value="Genomic_DNA"/>
</dbReference>
<dbReference type="Proteomes" id="UP000242367">
    <property type="component" value="Unassembled WGS sequence"/>
</dbReference>
<dbReference type="PANTHER" id="PTHR43431">
    <property type="entry name" value="OXIDOREDUCTASE, SHORT CHAIN DEHYDROGENASE/REDUCTASE FAMILY (AFU_ORTHOLOGUE AFUA_5G14000)"/>
    <property type="match status" value="1"/>
</dbReference>
<dbReference type="GO" id="GO:0016491">
    <property type="term" value="F:oxidoreductase activity"/>
    <property type="evidence" value="ECO:0007669"/>
    <property type="project" value="UniProtKB-KW"/>
</dbReference>
<dbReference type="Pfam" id="PF00106">
    <property type="entry name" value="adh_short"/>
    <property type="match status" value="1"/>
</dbReference>
<keyword evidence="2" id="KW-1185">Reference proteome</keyword>
<keyword evidence="1" id="KW-0560">Oxidoreductase</keyword>
<dbReference type="EC" id="1.1.1.340" evidence="1"/>
<evidence type="ECO:0000313" key="2">
    <source>
        <dbReference type="Proteomes" id="UP000242367"/>
    </source>
</evidence>
<protein>
    <submittedName>
        <fullName evidence="1">1-deoxy-11-beta-hydroxypentalenate dehydrogenase</fullName>
        <ecNumber evidence="1">1.1.1.340</ecNumber>
    </submittedName>
</protein>
<dbReference type="PANTHER" id="PTHR43431:SF7">
    <property type="entry name" value="OXIDOREDUCTASE, SHORT CHAIN DEHYDROGENASE_REDUCTASE FAMILY (AFU_ORTHOLOGUE AFUA_5G14000)"/>
    <property type="match status" value="1"/>
</dbReference>
<comment type="caution">
    <text evidence="1">The sequence shown here is derived from an EMBL/GenBank/DDBJ whole genome shotgun (WGS) entry which is preliminary data.</text>
</comment>
<reference evidence="1 2" key="1">
    <citation type="journal article" date="2017" name="Chemistry">
        <title>Isolation, Biosynthesis and Chemical Modifications of Rubterolones A-F: Rare Tropolone Alkaloids from Actinomadura sp. 5-2.</title>
        <authorList>
            <person name="Guo H."/>
            <person name="Benndorf R."/>
            <person name="Leichnitz D."/>
            <person name="Klassen J.L."/>
            <person name="Vollmers J."/>
            <person name="Gorls H."/>
            <person name="Steinacker M."/>
            <person name="Weigel C."/>
            <person name="Dahse H.M."/>
            <person name="Kaster A.K."/>
            <person name="de Beer Z.W."/>
            <person name="Poulsen M."/>
            <person name="Beemelmanns C."/>
        </authorList>
    </citation>
    <scope>NUCLEOTIDE SEQUENCE [LARGE SCALE GENOMIC DNA]</scope>
    <source>
        <strain evidence="1 2">5-2</strain>
    </source>
</reference>
<dbReference type="SUPFAM" id="SSF51735">
    <property type="entry name" value="NAD(P)-binding Rossmann-fold domains"/>
    <property type="match status" value="1"/>
</dbReference>
<proteinExistence type="predicted"/>
<dbReference type="InterPro" id="IPR002347">
    <property type="entry name" value="SDR_fam"/>
</dbReference>
<gene>
    <name evidence="1" type="primary">ptlF_1</name>
    <name evidence="1" type="ORF">BTM25_05060</name>
</gene>
<dbReference type="RefSeq" id="WP_103561131.1">
    <property type="nucleotide sequence ID" value="NZ_MTBP01000001.1"/>
</dbReference>
<dbReference type="InterPro" id="IPR036291">
    <property type="entry name" value="NAD(P)-bd_dom_sf"/>
</dbReference>
<accession>A0A2P4UM44</accession>
<name>A0A2P4UM44_9ACTN</name>